<dbReference type="OrthoDB" id="5517693at2"/>
<name>A0A512T3H8_9MICO</name>
<comment type="caution">
    <text evidence="1">The sequence shown here is derived from an EMBL/GenBank/DDBJ whole genome shotgun (WGS) entry which is preliminary data.</text>
</comment>
<dbReference type="Proteomes" id="UP000321793">
    <property type="component" value="Unassembled WGS sequence"/>
</dbReference>
<evidence type="ECO:0000313" key="2">
    <source>
        <dbReference type="Proteomes" id="UP000321793"/>
    </source>
</evidence>
<dbReference type="AlphaFoldDB" id="A0A512T3H8"/>
<accession>A0A512T3H8</accession>
<keyword evidence="2" id="KW-1185">Reference proteome</keyword>
<dbReference type="EMBL" id="BKBA01000010">
    <property type="protein sequence ID" value="GEQ14749.1"/>
    <property type="molecule type" value="Genomic_DNA"/>
</dbReference>
<proteinExistence type="predicted"/>
<gene>
    <name evidence="1" type="ORF">KLO01_27960</name>
</gene>
<organism evidence="1 2">
    <name type="scientific">Knoellia locipacati</name>
    <dbReference type="NCBI Taxonomy" id="882824"/>
    <lineage>
        <taxon>Bacteria</taxon>
        <taxon>Bacillati</taxon>
        <taxon>Actinomycetota</taxon>
        <taxon>Actinomycetes</taxon>
        <taxon>Micrococcales</taxon>
        <taxon>Intrasporangiaceae</taxon>
        <taxon>Knoellia</taxon>
    </lineage>
</organism>
<sequence>MLGPPAHPAFDPTCLHLAADLRRLGIEPTRGAWHQVRHGVWVRADAFAAMDPLHRHAALVHASALTRRGPGELVFAREAAAALWGLPRITPWPTHVHHLVTRRGVSGATVLRPFLGTEAEPVDVDGLLVTSVARTVVDLARTGTLHDAVTAADHALRHGLCTRAELLDEATSIPARGHGRGAAGLVAELADGRSMSHGESLSRVQMFVLRLPRPELQVAFHDDLGHIGDTDFGWKGVAGEFDGRLKYRVPPGGSAQDVERVVWAEKKREDRLRRQARVARWVWAEAVQKYRLAAILAQVGITPERRSAWFDLGA</sequence>
<protein>
    <recommendedName>
        <fullName evidence="3">Transcriptional regulator, AbiEi antitoxin, Type IV TA system</fullName>
    </recommendedName>
</protein>
<evidence type="ECO:0008006" key="3">
    <source>
        <dbReference type="Google" id="ProtNLM"/>
    </source>
</evidence>
<dbReference type="RefSeq" id="WP_147066182.1">
    <property type="nucleotide sequence ID" value="NZ_BAABDN010000003.1"/>
</dbReference>
<reference evidence="1 2" key="1">
    <citation type="submission" date="2019-07" db="EMBL/GenBank/DDBJ databases">
        <title>Whole genome shotgun sequence of Knoellia locipacati NBRC 109775.</title>
        <authorList>
            <person name="Hosoyama A."/>
            <person name="Uohara A."/>
            <person name="Ohji S."/>
            <person name="Ichikawa N."/>
        </authorList>
    </citation>
    <scope>NUCLEOTIDE SEQUENCE [LARGE SCALE GENOMIC DNA]</scope>
    <source>
        <strain evidence="1 2">NBRC 109775</strain>
    </source>
</reference>
<evidence type="ECO:0000313" key="1">
    <source>
        <dbReference type="EMBL" id="GEQ14749.1"/>
    </source>
</evidence>